<keyword evidence="2" id="KW-1133">Transmembrane helix</keyword>
<organism evidence="3 4">
    <name type="scientific">Prochlorococcus marinus (strain MIT 9313)</name>
    <dbReference type="NCBI Taxonomy" id="74547"/>
    <lineage>
        <taxon>Bacteria</taxon>
        <taxon>Bacillati</taxon>
        <taxon>Cyanobacteriota</taxon>
        <taxon>Cyanophyceae</taxon>
        <taxon>Synechococcales</taxon>
        <taxon>Prochlorococcaceae</taxon>
        <taxon>Prochlorococcus</taxon>
    </lineage>
</organism>
<dbReference type="AlphaFoldDB" id="Q7V4X9"/>
<gene>
    <name evidence="3" type="ordered locus">PMT_1805</name>
</gene>
<sequence>MMGFNSIQPCQFLLMPQQLQFTRFQRSVGQAGERLEFWAVNPWRRSSLFVIVLLITFLLGSSVGTISGALDLMDPIGALLTVVIWEMMVRLRRQWPAPKRAVLARQLLDMARIGLLYGLLLEGFKLL</sequence>
<reference evidence="3 4" key="1">
    <citation type="journal article" date="2003" name="Nature">
        <title>Genome divergence in two Prochlorococcus ecotypes reflects oceanic niche differentiation.</title>
        <authorList>
            <person name="Rocap G."/>
            <person name="Larimer F.W."/>
            <person name="Lamerdin J.E."/>
            <person name="Malfatti S."/>
            <person name="Chain P."/>
            <person name="Ahlgren N.A."/>
            <person name="Arellano A."/>
            <person name="Coleman M."/>
            <person name="Hauser L."/>
            <person name="Hess W.R."/>
            <person name="Johnson Z.I."/>
            <person name="Land M.L."/>
            <person name="Lindell D."/>
            <person name="Post A.F."/>
            <person name="Regala W."/>
            <person name="Shah M."/>
            <person name="Shaw S.L."/>
            <person name="Steglich C."/>
            <person name="Sullivan M.B."/>
            <person name="Ting C.S."/>
            <person name="Tolonen A."/>
            <person name="Webb E.A."/>
            <person name="Zinser E.R."/>
            <person name="Chisholm S.W."/>
        </authorList>
    </citation>
    <scope>NUCLEOTIDE SEQUENCE [LARGE SCALE GENOMIC DNA]</scope>
    <source>
        <strain evidence="4">MIT 9313</strain>
    </source>
</reference>
<dbReference type="Pfam" id="PF04483">
    <property type="entry name" value="DUF565"/>
    <property type="match status" value="1"/>
</dbReference>
<name>Q7V4X9_PROMM</name>
<proteinExistence type="inferred from homology"/>
<evidence type="ECO:0000313" key="3">
    <source>
        <dbReference type="EMBL" id="CAE21980.1"/>
    </source>
</evidence>
<dbReference type="eggNOG" id="ENOG503425G">
    <property type="taxonomic scope" value="Bacteria"/>
</dbReference>
<keyword evidence="2" id="KW-0812">Transmembrane</keyword>
<protein>
    <submittedName>
        <fullName evidence="3">Uncharacterized protein</fullName>
    </submittedName>
</protein>
<keyword evidence="4" id="KW-1185">Reference proteome</keyword>
<evidence type="ECO:0000256" key="1">
    <source>
        <dbReference type="ARBA" id="ARBA00009846"/>
    </source>
</evidence>
<dbReference type="HOGENOM" id="CLU_090160_3_1_3"/>
<dbReference type="InterPro" id="IPR007572">
    <property type="entry name" value="Uncharacterised_Ycf20"/>
</dbReference>
<dbReference type="EMBL" id="BX548175">
    <property type="protein sequence ID" value="CAE21980.1"/>
    <property type="molecule type" value="Genomic_DNA"/>
</dbReference>
<evidence type="ECO:0000256" key="2">
    <source>
        <dbReference type="SAM" id="Phobius"/>
    </source>
</evidence>
<dbReference type="Proteomes" id="UP000001423">
    <property type="component" value="Chromosome"/>
</dbReference>
<feature type="transmembrane region" description="Helical" evidence="2">
    <location>
        <begin position="48"/>
        <end position="66"/>
    </location>
</feature>
<keyword evidence="2" id="KW-0472">Membrane</keyword>
<dbReference type="KEGG" id="pmt:PMT_1805"/>
<evidence type="ECO:0000313" key="4">
    <source>
        <dbReference type="Proteomes" id="UP000001423"/>
    </source>
</evidence>
<accession>Q7V4X9</accession>
<comment type="similarity">
    <text evidence="1">Belongs to the ycf20 family.</text>
</comment>